<dbReference type="GO" id="GO:0003908">
    <property type="term" value="F:methylated-DNA-[protein]-cysteine S-methyltransferase activity"/>
    <property type="evidence" value="ECO:0007669"/>
    <property type="project" value="UniProtKB-EC"/>
</dbReference>
<gene>
    <name evidence="8" type="ORF">PNK_2457</name>
</gene>
<accession>A0A0U5EUV4</accession>
<dbReference type="CDD" id="cd06445">
    <property type="entry name" value="ATase"/>
    <property type="match status" value="1"/>
</dbReference>
<evidence type="ECO:0000256" key="6">
    <source>
        <dbReference type="ARBA" id="ARBA00049348"/>
    </source>
</evidence>
<dbReference type="NCBIfam" id="TIGR00589">
    <property type="entry name" value="ogt"/>
    <property type="match status" value="1"/>
</dbReference>
<keyword evidence="5" id="KW-0234">DNA repair</keyword>
<dbReference type="EMBL" id="LN879502">
    <property type="protein sequence ID" value="CUI18051.1"/>
    <property type="molecule type" value="Genomic_DNA"/>
</dbReference>
<dbReference type="Proteomes" id="UP000069902">
    <property type="component" value="Chromosome cPNK"/>
</dbReference>
<dbReference type="InterPro" id="IPR036388">
    <property type="entry name" value="WH-like_DNA-bd_sf"/>
</dbReference>
<keyword evidence="4" id="KW-0227">DNA damage</keyword>
<evidence type="ECO:0000256" key="1">
    <source>
        <dbReference type="ARBA" id="ARBA00001286"/>
    </source>
</evidence>
<evidence type="ECO:0000256" key="5">
    <source>
        <dbReference type="ARBA" id="ARBA00023204"/>
    </source>
</evidence>
<dbReference type="InterPro" id="IPR036217">
    <property type="entry name" value="MethylDNA_cys_MeTrfase_DNAb"/>
</dbReference>
<evidence type="ECO:0000313" key="9">
    <source>
        <dbReference type="Proteomes" id="UP000069902"/>
    </source>
</evidence>
<dbReference type="SUPFAM" id="SSF46767">
    <property type="entry name" value="Methylated DNA-protein cysteine methyltransferase, C-terminal domain"/>
    <property type="match status" value="1"/>
</dbReference>
<comment type="catalytic activity">
    <reaction evidence="1">
        <text>a 4-O-methyl-thymidine in DNA + L-cysteinyl-[protein] = a thymidine in DNA + S-methyl-L-cysteinyl-[protein]</text>
        <dbReference type="Rhea" id="RHEA:53428"/>
        <dbReference type="Rhea" id="RHEA-COMP:10131"/>
        <dbReference type="Rhea" id="RHEA-COMP:10132"/>
        <dbReference type="Rhea" id="RHEA-COMP:13555"/>
        <dbReference type="Rhea" id="RHEA-COMP:13556"/>
        <dbReference type="ChEBI" id="CHEBI:29950"/>
        <dbReference type="ChEBI" id="CHEBI:82612"/>
        <dbReference type="ChEBI" id="CHEBI:137386"/>
        <dbReference type="ChEBI" id="CHEBI:137387"/>
        <dbReference type="EC" id="2.1.1.63"/>
    </reaction>
</comment>
<keyword evidence="3 8" id="KW-0808">Transferase</keyword>
<evidence type="ECO:0000256" key="2">
    <source>
        <dbReference type="ARBA" id="ARBA00022603"/>
    </source>
</evidence>
<dbReference type="PROSITE" id="PS00374">
    <property type="entry name" value="MGMT"/>
    <property type="match status" value="1"/>
</dbReference>
<dbReference type="Gene3D" id="1.10.10.10">
    <property type="entry name" value="Winged helix-like DNA-binding domain superfamily/Winged helix DNA-binding domain"/>
    <property type="match status" value="1"/>
</dbReference>
<dbReference type="EC" id="2.1.1.63" evidence="8"/>
<organism evidence="8 9">
    <name type="scientific">Candidatus Protochlamydia naegleriophila</name>
    <dbReference type="NCBI Taxonomy" id="389348"/>
    <lineage>
        <taxon>Bacteria</taxon>
        <taxon>Pseudomonadati</taxon>
        <taxon>Chlamydiota</taxon>
        <taxon>Chlamydiia</taxon>
        <taxon>Parachlamydiales</taxon>
        <taxon>Parachlamydiaceae</taxon>
        <taxon>Candidatus Protochlamydia</taxon>
    </lineage>
</organism>
<dbReference type="SUPFAM" id="SSF53155">
    <property type="entry name" value="Methylated DNA-protein cysteine methyltransferase domain"/>
    <property type="match status" value="1"/>
</dbReference>
<dbReference type="InterPro" id="IPR001497">
    <property type="entry name" value="MethylDNA_cys_MeTrfase_AS"/>
</dbReference>
<dbReference type="GO" id="GO:0006281">
    <property type="term" value="P:DNA repair"/>
    <property type="evidence" value="ECO:0007669"/>
    <property type="project" value="UniProtKB-KW"/>
</dbReference>
<sequence length="181" mass="19696">MTGSNKENIQFAIDDSWLGYVLAAQSPKGLCAVLLGNEPNELKSELRSRFPEAELIEGSDAATALLTQVIGCIEDPSKSLDMPFDERGTSFQKRVWKALKEIPCGSTVSYTEIAQKIGSPQAVRAVGTACGANALAIVVPCHRVVRNDGSINGYRWGIERKKRLLERESLFHSSARKMGTG</sequence>
<dbReference type="PANTHER" id="PTHR10815:SF14">
    <property type="entry name" value="BIFUNCTIONAL TRANSCRIPTIONAL ACTIVATOR_DNA REPAIR ENZYME ADA"/>
    <property type="match status" value="1"/>
</dbReference>
<keyword evidence="9" id="KW-1185">Reference proteome</keyword>
<feature type="domain" description="Methylated-DNA-[protein]-cysteine S-methyltransferase DNA binding" evidence="7">
    <location>
        <begin position="90"/>
        <end position="169"/>
    </location>
</feature>
<comment type="catalytic activity">
    <reaction evidence="6">
        <text>a 6-O-methyl-2'-deoxyguanosine in DNA + L-cysteinyl-[protein] = S-methyl-L-cysteinyl-[protein] + a 2'-deoxyguanosine in DNA</text>
        <dbReference type="Rhea" id="RHEA:24000"/>
        <dbReference type="Rhea" id="RHEA-COMP:10131"/>
        <dbReference type="Rhea" id="RHEA-COMP:10132"/>
        <dbReference type="Rhea" id="RHEA-COMP:11367"/>
        <dbReference type="Rhea" id="RHEA-COMP:11368"/>
        <dbReference type="ChEBI" id="CHEBI:29950"/>
        <dbReference type="ChEBI" id="CHEBI:82612"/>
        <dbReference type="ChEBI" id="CHEBI:85445"/>
        <dbReference type="ChEBI" id="CHEBI:85448"/>
        <dbReference type="EC" id="2.1.1.63"/>
    </reaction>
</comment>
<reference evidence="9" key="1">
    <citation type="submission" date="2015-09" db="EMBL/GenBank/DDBJ databases">
        <authorList>
            <person name="Bertelli C."/>
        </authorList>
    </citation>
    <scope>NUCLEOTIDE SEQUENCE [LARGE SCALE GENOMIC DNA]</scope>
    <source>
        <strain evidence="9">KNic</strain>
    </source>
</reference>
<dbReference type="PANTHER" id="PTHR10815">
    <property type="entry name" value="METHYLATED-DNA--PROTEIN-CYSTEINE METHYLTRANSFERASE"/>
    <property type="match status" value="1"/>
</dbReference>
<proteinExistence type="predicted"/>
<evidence type="ECO:0000256" key="3">
    <source>
        <dbReference type="ARBA" id="ARBA00022679"/>
    </source>
</evidence>
<evidence type="ECO:0000259" key="7">
    <source>
        <dbReference type="Pfam" id="PF01035"/>
    </source>
</evidence>
<protein>
    <submittedName>
        <fullName evidence="8">Putative methylated-DNA--protein-cysteine methyltransferase</fullName>
        <ecNumber evidence="8">2.1.1.63</ecNumber>
    </submittedName>
</protein>
<dbReference type="AlphaFoldDB" id="A0A0U5EUV4"/>
<keyword evidence="2 8" id="KW-0489">Methyltransferase</keyword>
<dbReference type="Pfam" id="PF01035">
    <property type="entry name" value="DNA_binding_1"/>
    <property type="match status" value="1"/>
</dbReference>
<evidence type="ECO:0000256" key="4">
    <source>
        <dbReference type="ARBA" id="ARBA00022763"/>
    </source>
</evidence>
<dbReference type="InterPro" id="IPR036631">
    <property type="entry name" value="MGMT_N_sf"/>
</dbReference>
<dbReference type="InterPro" id="IPR014048">
    <property type="entry name" value="MethylDNA_cys_MeTrfase_DNA-bd"/>
</dbReference>
<name>A0A0U5EUV4_9BACT</name>
<dbReference type="RefSeq" id="WP_051981794.1">
    <property type="nucleotide sequence ID" value="NZ_LN879502.1"/>
</dbReference>
<dbReference type="PATRIC" id="fig|389348.3.peg.2752"/>
<dbReference type="InParanoid" id="A0A0U5EUV4"/>
<dbReference type="Gene3D" id="3.30.160.70">
    <property type="entry name" value="Methylated DNA-protein cysteine methyltransferase domain"/>
    <property type="match status" value="1"/>
</dbReference>
<dbReference type="FunFam" id="1.10.10.10:FF:000410">
    <property type="entry name" value="ADA regulatory protein, putative"/>
    <property type="match status" value="1"/>
</dbReference>
<evidence type="ECO:0000313" key="8">
    <source>
        <dbReference type="EMBL" id="CUI18051.1"/>
    </source>
</evidence>
<dbReference type="KEGG" id="pnl:PNK_2457"/>
<dbReference type="GO" id="GO:0032259">
    <property type="term" value="P:methylation"/>
    <property type="evidence" value="ECO:0007669"/>
    <property type="project" value="UniProtKB-KW"/>
</dbReference>